<dbReference type="Proteomes" id="UP001529338">
    <property type="component" value="Unassembled WGS sequence"/>
</dbReference>
<feature type="domain" description="Endonuclease/exonuclease/phosphatase" evidence="1">
    <location>
        <begin position="4"/>
        <end position="244"/>
    </location>
</feature>
<proteinExistence type="predicted"/>
<evidence type="ECO:0000259" key="1">
    <source>
        <dbReference type="Pfam" id="PF03372"/>
    </source>
</evidence>
<dbReference type="EMBL" id="JAUCGQ010000003">
    <property type="protein sequence ID" value="MDM7856348.1"/>
    <property type="molecule type" value="Genomic_DNA"/>
</dbReference>
<reference evidence="2 3" key="1">
    <citation type="submission" date="2023-06" db="EMBL/GenBank/DDBJ databases">
        <title>Cellulomonas sp. MW4 Whole genome sequence.</title>
        <authorList>
            <person name="Park S."/>
        </authorList>
    </citation>
    <scope>NUCLEOTIDE SEQUENCE [LARGE SCALE GENOMIC DNA]</scope>
    <source>
        <strain evidence="2 3">MW4</strain>
    </source>
</reference>
<keyword evidence="2" id="KW-0378">Hydrolase</keyword>
<keyword evidence="3" id="KW-1185">Reference proteome</keyword>
<protein>
    <submittedName>
        <fullName evidence="2">Endonuclease/exonuclease/phosphatase family protein</fullName>
    </submittedName>
</protein>
<dbReference type="PANTHER" id="PTHR14859">
    <property type="entry name" value="CALCOFLUOR WHITE HYPERSENSITIVE PROTEIN PRECURSOR"/>
    <property type="match status" value="1"/>
</dbReference>
<accession>A0ABT7SJI5</accession>
<dbReference type="InterPro" id="IPR036691">
    <property type="entry name" value="Endo/exonu/phosph_ase_sf"/>
</dbReference>
<dbReference type="Gene3D" id="3.60.10.10">
    <property type="entry name" value="Endonuclease/exonuclease/phosphatase"/>
    <property type="match status" value="1"/>
</dbReference>
<organism evidence="2 3">
    <name type="scientific">Cellulomonas alba</name>
    <dbReference type="NCBI Taxonomy" id="3053467"/>
    <lineage>
        <taxon>Bacteria</taxon>
        <taxon>Bacillati</taxon>
        <taxon>Actinomycetota</taxon>
        <taxon>Actinomycetes</taxon>
        <taxon>Micrococcales</taxon>
        <taxon>Cellulomonadaceae</taxon>
        <taxon>Cellulomonas</taxon>
    </lineage>
</organism>
<dbReference type="Pfam" id="PF03372">
    <property type="entry name" value="Exo_endo_phos"/>
    <property type="match status" value="1"/>
</dbReference>
<dbReference type="RefSeq" id="WP_289456509.1">
    <property type="nucleotide sequence ID" value="NZ_JAUCGQ010000003.1"/>
</dbReference>
<dbReference type="PANTHER" id="PTHR14859:SF15">
    <property type="entry name" value="ENDONUCLEASE_EXONUCLEASE_PHOSPHATASE DOMAIN-CONTAINING PROTEIN"/>
    <property type="match status" value="1"/>
</dbReference>
<keyword evidence="2" id="KW-0540">Nuclease</keyword>
<dbReference type="InterPro" id="IPR051916">
    <property type="entry name" value="GPI-anchor_lipid_remodeler"/>
</dbReference>
<name>A0ABT7SJI5_9CELL</name>
<comment type="caution">
    <text evidence="2">The sequence shown here is derived from an EMBL/GenBank/DDBJ whole genome shotgun (WGS) entry which is preliminary data.</text>
</comment>
<dbReference type="InterPro" id="IPR005135">
    <property type="entry name" value="Endo/exonuclease/phosphatase"/>
</dbReference>
<dbReference type="GO" id="GO:0004519">
    <property type="term" value="F:endonuclease activity"/>
    <property type="evidence" value="ECO:0007669"/>
    <property type="project" value="UniProtKB-KW"/>
</dbReference>
<gene>
    <name evidence="2" type="ORF">QRT04_15525</name>
</gene>
<evidence type="ECO:0000313" key="2">
    <source>
        <dbReference type="EMBL" id="MDM7856348.1"/>
    </source>
</evidence>
<sequence length="254" mass="27946">MRIATFNILHGRSLRDGRVDLDRYAEAVRGLDADVLALQEVDRDQQRSHGADLTEIAAEAMGATDHRFAATLRGHPGLWTAVSDHSQPASATYGIALLSRYPVREWSVLTLSMRNRLTPVRWTGKRWWSLARDEPRAALVAEIDAPGGPTTVVGTHLTVIPGWVQRQLVDLHGRVSSRPRPLVLMGDLNLVGAEPARLTGMRPLVTTPTFPVEHPRRQIDHVLVEGNLHAIGPGRAVDTGISDHRALVVDVEHT</sequence>
<evidence type="ECO:0000313" key="3">
    <source>
        <dbReference type="Proteomes" id="UP001529338"/>
    </source>
</evidence>
<keyword evidence="2" id="KW-0255">Endonuclease</keyword>
<dbReference type="SUPFAM" id="SSF56219">
    <property type="entry name" value="DNase I-like"/>
    <property type="match status" value="1"/>
</dbReference>